<keyword evidence="7" id="KW-0472">Membrane</keyword>
<dbReference type="GO" id="GO:0046933">
    <property type="term" value="F:proton-transporting ATP synthase activity, rotational mechanism"/>
    <property type="evidence" value="ECO:0007669"/>
    <property type="project" value="InterPro"/>
</dbReference>
<dbReference type="Proteomes" id="UP000249065">
    <property type="component" value="Unassembled WGS sequence"/>
</dbReference>
<proteinExistence type="inferred from homology"/>
<dbReference type="Pfam" id="PF00231">
    <property type="entry name" value="ATP-synt"/>
    <property type="match status" value="1"/>
</dbReference>
<protein>
    <recommendedName>
        <fullName evidence="12">ATPase</fullName>
    </recommendedName>
</protein>
<dbReference type="InterPro" id="IPR035968">
    <property type="entry name" value="ATP_synth_F1_ATPase_gsu"/>
</dbReference>
<evidence type="ECO:0000256" key="7">
    <source>
        <dbReference type="ARBA" id="ARBA00023136"/>
    </source>
</evidence>
<sequence>MTDRLAEISARLDTVRQLGTVVGAMRGMAAARAQQSRNLLPAIRTYAQVAADAMAQALALVPDRAAGPAGASGPPGLVAFCGEQGFAGAFTERVLERLGQQAGGALLFLIGTRGVARAAERGLPAAWSAPMASHVDGLPRLARRLGEALYAAIRDRGLSRIDIILPDWGQDRGLQVETRALLPLDHRRFHGRPAAQPPLVNLPPRQLVEGFAEEYVHALLQEAVAIAFAAENEARVAAMASARSNIERMLAELGTEERQIRQDSITAEVIELAGAARGTAAPR</sequence>
<comment type="caution">
    <text evidence="10">The sequence shown here is derived from an EMBL/GenBank/DDBJ whole genome shotgun (WGS) entry which is preliminary data.</text>
</comment>
<keyword evidence="11" id="KW-1185">Reference proteome</keyword>
<comment type="subcellular location">
    <subcellularLocation>
        <location evidence="2">Membrane</location>
        <topology evidence="2">Peripheral membrane protein</topology>
    </subcellularLocation>
</comment>
<evidence type="ECO:0000256" key="1">
    <source>
        <dbReference type="ARBA" id="ARBA00003456"/>
    </source>
</evidence>
<keyword evidence="5" id="KW-0375">Hydrogen ion transport</keyword>
<keyword evidence="9" id="KW-0066">ATP synthesis</keyword>
<dbReference type="GO" id="GO:0045259">
    <property type="term" value="C:proton-transporting ATP synthase complex"/>
    <property type="evidence" value="ECO:0007669"/>
    <property type="project" value="UniProtKB-KW"/>
</dbReference>
<dbReference type="SUPFAM" id="SSF52943">
    <property type="entry name" value="ATP synthase (F1-ATPase), gamma subunit"/>
    <property type="match status" value="1"/>
</dbReference>
<dbReference type="AlphaFoldDB" id="A0A327MCJ0"/>
<dbReference type="Gene3D" id="1.10.287.80">
    <property type="entry name" value="ATP synthase, gamma subunit, helix hairpin domain"/>
    <property type="match status" value="1"/>
</dbReference>
<evidence type="ECO:0000256" key="4">
    <source>
        <dbReference type="ARBA" id="ARBA00022448"/>
    </source>
</evidence>
<comment type="similarity">
    <text evidence="3">Belongs to the ATPase gamma chain family.</text>
</comment>
<dbReference type="EMBL" id="QLIX01000003">
    <property type="protein sequence ID" value="RAI59992.1"/>
    <property type="molecule type" value="Genomic_DNA"/>
</dbReference>
<keyword evidence="6" id="KW-0406">Ion transport</keyword>
<evidence type="ECO:0000313" key="11">
    <source>
        <dbReference type="Proteomes" id="UP000249065"/>
    </source>
</evidence>
<evidence type="ECO:0000256" key="2">
    <source>
        <dbReference type="ARBA" id="ARBA00004170"/>
    </source>
</evidence>
<reference evidence="11" key="1">
    <citation type="submission" date="2018-06" db="EMBL/GenBank/DDBJ databases">
        <authorList>
            <person name="Khan S.A."/>
        </authorList>
    </citation>
    <scope>NUCLEOTIDE SEQUENCE [LARGE SCALE GENOMIC DNA]</scope>
    <source>
        <strain evidence="11">DB-1506</strain>
    </source>
</reference>
<keyword evidence="4" id="KW-0813">Transport</keyword>
<organism evidence="10 11">
    <name type="scientific">Roseicella frigidaeris</name>
    <dbReference type="NCBI Taxonomy" id="2230885"/>
    <lineage>
        <taxon>Bacteria</taxon>
        <taxon>Pseudomonadati</taxon>
        <taxon>Pseudomonadota</taxon>
        <taxon>Alphaproteobacteria</taxon>
        <taxon>Acetobacterales</taxon>
        <taxon>Roseomonadaceae</taxon>
        <taxon>Roseicella</taxon>
    </lineage>
</organism>
<evidence type="ECO:0000313" key="10">
    <source>
        <dbReference type="EMBL" id="RAI59992.1"/>
    </source>
</evidence>
<gene>
    <name evidence="10" type="ORF">DOO78_07050</name>
</gene>
<accession>A0A327MCJ0</accession>
<evidence type="ECO:0000256" key="5">
    <source>
        <dbReference type="ARBA" id="ARBA00022781"/>
    </source>
</evidence>
<dbReference type="OrthoDB" id="6169121at2"/>
<evidence type="ECO:0000256" key="9">
    <source>
        <dbReference type="ARBA" id="ARBA00023310"/>
    </source>
</evidence>
<comment type="function">
    <text evidence="1">Produces ATP from ADP in the presence of a proton gradient across the membrane. The gamma chain is believed to be important in regulating ATPase activity and the flow of protons through the CF(0) complex.</text>
</comment>
<evidence type="ECO:0000256" key="3">
    <source>
        <dbReference type="ARBA" id="ARBA00007681"/>
    </source>
</evidence>
<dbReference type="InterPro" id="IPR000131">
    <property type="entry name" value="ATP_synth_F1_gsu"/>
</dbReference>
<dbReference type="Gene3D" id="3.40.1380.10">
    <property type="match status" value="1"/>
</dbReference>
<name>A0A327MCJ0_9PROT</name>
<keyword evidence="8" id="KW-0139">CF(1)</keyword>
<dbReference type="RefSeq" id="WP_111469023.1">
    <property type="nucleotide sequence ID" value="NZ_QLIX01000003.1"/>
</dbReference>
<evidence type="ECO:0000256" key="6">
    <source>
        <dbReference type="ARBA" id="ARBA00023065"/>
    </source>
</evidence>
<evidence type="ECO:0008006" key="12">
    <source>
        <dbReference type="Google" id="ProtNLM"/>
    </source>
</evidence>
<dbReference type="PRINTS" id="PR00126">
    <property type="entry name" value="ATPASEGAMMA"/>
</dbReference>
<evidence type="ECO:0000256" key="8">
    <source>
        <dbReference type="ARBA" id="ARBA00023196"/>
    </source>
</evidence>